<feature type="compositionally biased region" description="Basic and acidic residues" evidence="1">
    <location>
        <begin position="54"/>
        <end position="66"/>
    </location>
</feature>
<reference evidence="3" key="1">
    <citation type="journal article" date="2013" name="Science">
        <title>The Amborella genome and the evolution of flowering plants.</title>
        <authorList>
            <consortium name="Amborella Genome Project"/>
        </authorList>
    </citation>
    <scope>NUCLEOTIDE SEQUENCE [LARGE SCALE GENOMIC DNA]</scope>
</reference>
<organism evidence="2 3">
    <name type="scientific">Amborella trichopoda</name>
    <dbReference type="NCBI Taxonomy" id="13333"/>
    <lineage>
        <taxon>Eukaryota</taxon>
        <taxon>Viridiplantae</taxon>
        <taxon>Streptophyta</taxon>
        <taxon>Embryophyta</taxon>
        <taxon>Tracheophyta</taxon>
        <taxon>Spermatophyta</taxon>
        <taxon>Magnoliopsida</taxon>
        <taxon>Amborellales</taxon>
        <taxon>Amborellaceae</taxon>
        <taxon>Amborella</taxon>
    </lineage>
</organism>
<dbReference type="eggNOG" id="ENOG502S87R">
    <property type="taxonomic scope" value="Eukaryota"/>
</dbReference>
<accession>U5CYG5</accession>
<dbReference type="EMBL" id="KI392510">
    <property type="protein sequence ID" value="ERN15204.1"/>
    <property type="molecule type" value="Genomic_DNA"/>
</dbReference>
<feature type="region of interest" description="Disordered" evidence="1">
    <location>
        <begin position="54"/>
        <end position="73"/>
    </location>
</feature>
<gene>
    <name evidence="2" type="ORF">AMTR_s00056p00175000</name>
</gene>
<protein>
    <submittedName>
        <fullName evidence="2">Uncharacterized protein</fullName>
    </submittedName>
</protein>
<sequence length="73" mass="8278">MKSPNKEQRPQSKPCNSGRSDRKSATGMSGDPKKGGHGGKFTWSGPQIFKENEDYIREYMDEKDPNYQDPLDV</sequence>
<feature type="compositionally biased region" description="Basic and acidic residues" evidence="1">
    <location>
        <begin position="1"/>
        <end position="10"/>
    </location>
</feature>
<name>U5CYG5_AMBTC</name>
<dbReference type="HOGENOM" id="CLU_165024_2_0_1"/>
<feature type="region of interest" description="Disordered" evidence="1">
    <location>
        <begin position="1"/>
        <end position="48"/>
    </location>
</feature>
<keyword evidence="3" id="KW-1185">Reference proteome</keyword>
<dbReference type="STRING" id="13333.U5CYG5"/>
<dbReference type="AlphaFoldDB" id="U5CYG5"/>
<proteinExistence type="predicted"/>
<evidence type="ECO:0000256" key="1">
    <source>
        <dbReference type="SAM" id="MobiDB-lite"/>
    </source>
</evidence>
<evidence type="ECO:0000313" key="3">
    <source>
        <dbReference type="Proteomes" id="UP000017836"/>
    </source>
</evidence>
<dbReference type="Gramene" id="ERN15204">
    <property type="protein sequence ID" value="ERN15204"/>
    <property type="gene ID" value="AMTR_s00056p00175000"/>
</dbReference>
<dbReference type="Proteomes" id="UP000017836">
    <property type="component" value="Unassembled WGS sequence"/>
</dbReference>
<evidence type="ECO:0000313" key="2">
    <source>
        <dbReference type="EMBL" id="ERN15204.1"/>
    </source>
</evidence>